<dbReference type="SUPFAM" id="SSF161098">
    <property type="entry name" value="MetI-like"/>
    <property type="match status" value="2"/>
</dbReference>
<feature type="transmembrane region" description="Helical" evidence="7">
    <location>
        <begin position="386"/>
        <end position="405"/>
    </location>
</feature>
<feature type="domain" description="ABC transmembrane type-1" evidence="8">
    <location>
        <begin position="320"/>
        <end position="500"/>
    </location>
</feature>
<dbReference type="PROSITE" id="PS50928">
    <property type="entry name" value="ABC_TM1"/>
    <property type="match status" value="2"/>
</dbReference>
<evidence type="ECO:0000256" key="5">
    <source>
        <dbReference type="ARBA" id="ARBA00022989"/>
    </source>
</evidence>
<dbReference type="Pfam" id="PF00528">
    <property type="entry name" value="BPD_transp_1"/>
    <property type="match status" value="2"/>
</dbReference>
<protein>
    <submittedName>
        <fullName evidence="9">ABC transporter permease subunit</fullName>
    </submittedName>
</protein>
<dbReference type="Proteomes" id="UP000606870">
    <property type="component" value="Unassembled WGS sequence"/>
</dbReference>
<evidence type="ECO:0000256" key="6">
    <source>
        <dbReference type="ARBA" id="ARBA00023136"/>
    </source>
</evidence>
<feature type="transmembrane region" description="Helical" evidence="7">
    <location>
        <begin position="361"/>
        <end position="380"/>
    </location>
</feature>
<feature type="transmembrane region" description="Helical" evidence="7">
    <location>
        <begin position="260"/>
        <end position="280"/>
    </location>
</feature>
<evidence type="ECO:0000256" key="3">
    <source>
        <dbReference type="ARBA" id="ARBA00022475"/>
    </source>
</evidence>
<organism evidence="9 10">
    <name type="scientific">Megasphaera hominis</name>
    <dbReference type="NCBI Taxonomy" id="159836"/>
    <lineage>
        <taxon>Bacteria</taxon>
        <taxon>Bacillati</taxon>
        <taxon>Bacillota</taxon>
        <taxon>Negativicutes</taxon>
        <taxon>Veillonellales</taxon>
        <taxon>Veillonellaceae</taxon>
        <taxon>Megasphaera</taxon>
    </lineage>
</organism>
<keyword evidence="4 7" id="KW-0812">Transmembrane</keyword>
<accession>A0ABR6VHD7</accession>
<reference evidence="9 10" key="1">
    <citation type="submission" date="2020-08" db="EMBL/GenBank/DDBJ databases">
        <authorList>
            <person name="Liu C."/>
            <person name="Sun Q."/>
        </authorList>
    </citation>
    <scope>NUCLEOTIDE SEQUENCE [LARGE SCALE GENOMIC DNA]</scope>
    <source>
        <strain evidence="9 10">NSJ-59</strain>
    </source>
</reference>
<sequence>MKHRACYTATWLILLAFTFVAAASTGFSVSLLIRRGSYFFDIAAAMVPPSWSYVPVVVAPLWATIRMSLAGTALGALLGLVLAVAANAYVNPWPFFRLPLKGLIHLVRTIPALILALLCTFLVGIGTLAGTLALFLYTTAVMARIGYEDMENADLTAARALAAAGCGRLKACVRTVLPAVLSGYLTNVLYLLEANVRHAAILGFVGAGGIGLLLNERLAWREYADVGAILLLLYVVVIVTEGLSEWLRRVLDGTCRLGRAGRFCTGLSLALLVLISLTALRLPEAGQTSQAAAGALVSGLLQPDWSLLLATDHTGVAYLLYETFCIAFLGTLGGLVIAAFFSFIASFRLAPWVLSVPSRLVLLLIRTVPVFVYGLMWIRVTGPGPFAGVLTLTLCSVGLLAKRFLIAIDDIDRRPYGALLALGSSRPAALVRAIVPQLGPRYAAAVLYRLDVNLRDAAILGLVGAGGIGTPLILAMMHYDWHAASSLLWGLIALVTVVEMASEWLRKVRRF</sequence>
<keyword evidence="6 7" id="KW-0472">Membrane</keyword>
<keyword evidence="10" id="KW-1185">Reference proteome</keyword>
<feature type="transmembrane region" description="Helical" evidence="7">
    <location>
        <begin position="457"/>
        <end position="477"/>
    </location>
</feature>
<comment type="caution">
    <text evidence="9">The sequence shown here is derived from an EMBL/GenBank/DDBJ whole genome shotgun (WGS) entry which is preliminary data.</text>
</comment>
<comment type="similarity">
    <text evidence="7">Belongs to the binding-protein-dependent transport system permease family.</text>
</comment>
<evidence type="ECO:0000313" key="9">
    <source>
        <dbReference type="EMBL" id="MBC3536621.1"/>
    </source>
</evidence>
<dbReference type="InterPro" id="IPR035906">
    <property type="entry name" value="MetI-like_sf"/>
</dbReference>
<feature type="transmembrane region" description="Helical" evidence="7">
    <location>
        <begin position="38"/>
        <end position="62"/>
    </location>
</feature>
<dbReference type="PANTHER" id="PTHR30043:SF1">
    <property type="entry name" value="ABC TRANSPORT SYSTEM PERMEASE PROTEIN P69"/>
    <property type="match status" value="1"/>
</dbReference>
<proteinExistence type="inferred from homology"/>
<dbReference type="CDD" id="cd06261">
    <property type="entry name" value="TM_PBP2"/>
    <property type="match status" value="1"/>
</dbReference>
<keyword evidence="2 7" id="KW-0813">Transport</keyword>
<evidence type="ECO:0000256" key="1">
    <source>
        <dbReference type="ARBA" id="ARBA00004651"/>
    </source>
</evidence>
<keyword evidence="3" id="KW-1003">Cell membrane</keyword>
<evidence type="ECO:0000256" key="7">
    <source>
        <dbReference type="RuleBase" id="RU363032"/>
    </source>
</evidence>
<name>A0ABR6VHD7_9FIRM</name>
<keyword evidence="5 7" id="KW-1133">Transmembrane helix</keyword>
<feature type="transmembrane region" description="Helical" evidence="7">
    <location>
        <begin position="316"/>
        <end position="349"/>
    </location>
</feature>
<evidence type="ECO:0000259" key="8">
    <source>
        <dbReference type="PROSITE" id="PS50928"/>
    </source>
</evidence>
<gene>
    <name evidence="9" type="ORF">H8J70_05080</name>
</gene>
<dbReference type="Gene3D" id="1.10.3720.10">
    <property type="entry name" value="MetI-like"/>
    <property type="match status" value="2"/>
</dbReference>
<evidence type="ECO:0000256" key="2">
    <source>
        <dbReference type="ARBA" id="ARBA00022448"/>
    </source>
</evidence>
<dbReference type="InterPro" id="IPR000515">
    <property type="entry name" value="MetI-like"/>
</dbReference>
<feature type="transmembrane region" description="Helical" evidence="7">
    <location>
        <begin position="110"/>
        <end position="137"/>
    </location>
</feature>
<feature type="transmembrane region" description="Helical" evidence="7">
    <location>
        <begin position="198"/>
        <end position="215"/>
    </location>
</feature>
<comment type="subcellular location">
    <subcellularLocation>
        <location evidence="1 7">Cell membrane</location>
        <topology evidence="1 7">Multi-pass membrane protein</topology>
    </subcellularLocation>
</comment>
<dbReference type="RefSeq" id="WP_186502777.1">
    <property type="nucleotide sequence ID" value="NZ_JACOGK010000011.1"/>
</dbReference>
<feature type="transmembrane region" description="Helical" evidence="7">
    <location>
        <begin position="483"/>
        <end position="501"/>
    </location>
</feature>
<feature type="transmembrane region" description="Helical" evidence="7">
    <location>
        <begin position="69"/>
        <end position="90"/>
    </location>
</feature>
<dbReference type="PANTHER" id="PTHR30043">
    <property type="entry name" value="PHOSPHONATES TRANSPORT SYSTEM PERMEASE PROTEIN"/>
    <property type="match status" value="1"/>
</dbReference>
<dbReference type="EMBL" id="JACOGK010000011">
    <property type="protein sequence ID" value="MBC3536621.1"/>
    <property type="molecule type" value="Genomic_DNA"/>
</dbReference>
<feature type="transmembrane region" description="Helical" evidence="7">
    <location>
        <begin position="222"/>
        <end position="240"/>
    </location>
</feature>
<evidence type="ECO:0000256" key="4">
    <source>
        <dbReference type="ARBA" id="ARBA00022692"/>
    </source>
</evidence>
<evidence type="ECO:0000313" key="10">
    <source>
        <dbReference type="Proteomes" id="UP000606870"/>
    </source>
</evidence>
<feature type="domain" description="ABC transmembrane type-1" evidence="8">
    <location>
        <begin position="61"/>
        <end position="244"/>
    </location>
</feature>